<dbReference type="InterPro" id="IPR050951">
    <property type="entry name" value="Retrovirus_Pol_polyprotein"/>
</dbReference>
<dbReference type="PANTHER" id="PTHR37984:SF5">
    <property type="entry name" value="PROTEIN NYNRIN-LIKE"/>
    <property type="match status" value="1"/>
</dbReference>
<reference evidence="4 5" key="1">
    <citation type="submission" date="2015-04" db="EMBL/GenBank/DDBJ databases">
        <title>Lasius niger genome sequencing.</title>
        <authorList>
            <person name="Konorov E.A."/>
            <person name="Nikitin M.A."/>
            <person name="Kirill M.V."/>
            <person name="Chang P."/>
        </authorList>
    </citation>
    <scope>NUCLEOTIDE SEQUENCE [LARGE SCALE GENOMIC DNA]</scope>
    <source>
        <tissue evidence="4">Whole</tissue>
    </source>
</reference>
<protein>
    <recommendedName>
        <fullName evidence="3">Integrase catalytic domain-containing protein</fullName>
    </recommendedName>
</protein>
<proteinExistence type="predicted"/>
<dbReference type="SUPFAM" id="SSF53098">
    <property type="entry name" value="Ribonuclease H-like"/>
    <property type="match status" value="1"/>
</dbReference>
<evidence type="ECO:0000313" key="5">
    <source>
        <dbReference type="Proteomes" id="UP000036403"/>
    </source>
</evidence>
<dbReference type="EMBL" id="LBMM01007277">
    <property type="protein sequence ID" value="KMQ89889.1"/>
    <property type="molecule type" value="Genomic_DNA"/>
</dbReference>
<dbReference type="FunFam" id="3.30.420.10:FF:000032">
    <property type="entry name" value="Retrovirus-related Pol polyprotein from transposon 297-like Protein"/>
    <property type="match status" value="1"/>
</dbReference>
<dbReference type="PROSITE" id="PS50994">
    <property type="entry name" value="INTEGRASE"/>
    <property type="match status" value="1"/>
</dbReference>
<feature type="domain" description="Integrase catalytic" evidence="3">
    <location>
        <begin position="135"/>
        <end position="293"/>
    </location>
</feature>
<dbReference type="Proteomes" id="UP000036403">
    <property type="component" value="Unassembled WGS sequence"/>
</dbReference>
<dbReference type="GO" id="GO:0003676">
    <property type="term" value="F:nucleic acid binding"/>
    <property type="evidence" value="ECO:0007669"/>
    <property type="project" value="InterPro"/>
</dbReference>
<evidence type="ECO:0000259" key="3">
    <source>
        <dbReference type="PROSITE" id="PS50994"/>
    </source>
</evidence>
<evidence type="ECO:0000256" key="1">
    <source>
        <dbReference type="SAM" id="MobiDB-lite"/>
    </source>
</evidence>
<gene>
    <name evidence="4" type="ORF">RF55_10418</name>
</gene>
<dbReference type="STRING" id="67767.A0A0J7KI21"/>
<name>A0A0J7KI21_LASNI</name>
<dbReference type="Gene3D" id="3.30.420.10">
    <property type="entry name" value="Ribonuclease H-like superfamily/Ribonuclease H"/>
    <property type="match status" value="1"/>
</dbReference>
<dbReference type="GO" id="GO:0015074">
    <property type="term" value="P:DNA integration"/>
    <property type="evidence" value="ECO:0007669"/>
    <property type="project" value="InterPro"/>
</dbReference>
<comment type="caution">
    <text evidence="4">The sequence shown here is derived from an EMBL/GenBank/DDBJ whole genome shotgun (WGS) entry which is preliminary data.</text>
</comment>
<dbReference type="InterPro" id="IPR012337">
    <property type="entry name" value="RNaseH-like_sf"/>
</dbReference>
<evidence type="ECO:0000313" key="4">
    <source>
        <dbReference type="EMBL" id="KMQ89889.1"/>
    </source>
</evidence>
<keyword evidence="5" id="KW-1185">Reference proteome</keyword>
<dbReference type="AlphaFoldDB" id="A0A0J7KI21"/>
<feature type="region of interest" description="Disordered" evidence="1">
    <location>
        <begin position="409"/>
        <end position="441"/>
    </location>
</feature>
<keyword evidence="2" id="KW-0732">Signal</keyword>
<dbReference type="InterPro" id="IPR036397">
    <property type="entry name" value="RNaseH_sf"/>
</dbReference>
<feature type="chain" id="PRO_5005290043" description="Integrase catalytic domain-containing protein" evidence="2">
    <location>
        <begin position="20"/>
        <end position="441"/>
    </location>
</feature>
<accession>A0A0J7KI21</accession>
<feature type="signal peptide" evidence="2">
    <location>
        <begin position="1"/>
        <end position="19"/>
    </location>
</feature>
<sequence length="441" mass="50176">MGLIIVVIKILVIICDVASFGCVFPHRVAPEKKKTTKLEGRQRRTSRVTTQLVTSSATCPCRFGGHLGGATSNKGGDVVGVKRPSTAEFSLTVGGQTVWRPLNSKVREPITVFKVIHVIDRPVTTAPAGILHATNVQRPWEHVTVDLVGPLSRSRQGHTWLFVMQDRFTKWIELAPLRQATAKNTTKAITERVILRHGRPDVVLSDNETQFTFTAFTERLQEFGIKHRTAPVYAPQCNPVERTNRTVKTMISQFVEDDHRAWDDHLPALQFAFNTAVHDATGYSPAYLDHGRELTAPHPAKIPLAAADEPSETFRRLQEAYELVRINLARAFQRQEKYYNLRRRAWRPQVGDWVWRRDHPLSKKADDFNAKLAPKFIGPLEVRRVISPVIVDLRSKHGKWYRHTHVQHLKPVRGKENKNIDDQDEDEPPHDNTDNENNGEN</sequence>
<organism evidence="4 5">
    <name type="scientific">Lasius niger</name>
    <name type="common">Black garden ant</name>
    <dbReference type="NCBI Taxonomy" id="67767"/>
    <lineage>
        <taxon>Eukaryota</taxon>
        <taxon>Metazoa</taxon>
        <taxon>Ecdysozoa</taxon>
        <taxon>Arthropoda</taxon>
        <taxon>Hexapoda</taxon>
        <taxon>Insecta</taxon>
        <taxon>Pterygota</taxon>
        <taxon>Neoptera</taxon>
        <taxon>Endopterygota</taxon>
        <taxon>Hymenoptera</taxon>
        <taxon>Apocrita</taxon>
        <taxon>Aculeata</taxon>
        <taxon>Formicoidea</taxon>
        <taxon>Formicidae</taxon>
        <taxon>Formicinae</taxon>
        <taxon>Lasius</taxon>
        <taxon>Lasius</taxon>
    </lineage>
</organism>
<dbReference type="OrthoDB" id="7700898at2759"/>
<dbReference type="PaxDb" id="67767-A0A0J7KI21"/>
<evidence type="ECO:0000256" key="2">
    <source>
        <dbReference type="SAM" id="SignalP"/>
    </source>
</evidence>
<dbReference type="PANTHER" id="PTHR37984">
    <property type="entry name" value="PROTEIN CBG26694"/>
    <property type="match status" value="1"/>
</dbReference>
<dbReference type="InterPro" id="IPR001584">
    <property type="entry name" value="Integrase_cat-core"/>
</dbReference>
<dbReference type="Pfam" id="PF00665">
    <property type="entry name" value="rve"/>
    <property type="match status" value="1"/>
</dbReference>